<keyword evidence="3" id="KW-1185">Reference proteome</keyword>
<reference evidence="2 3" key="1">
    <citation type="submission" date="2015-07" db="EMBL/GenBank/DDBJ databases">
        <title>Comparative genomics of the Sigatoka disease complex on banana suggests a link between parallel evolutionary changes in Pseudocercospora fijiensis and Pseudocercospora eumusae and increased virulence on the banana host.</title>
        <authorList>
            <person name="Chang T.-C."/>
            <person name="Salvucci A."/>
            <person name="Crous P.W."/>
            <person name="Stergiopoulos I."/>
        </authorList>
    </citation>
    <scope>NUCLEOTIDE SEQUENCE [LARGE SCALE GENOMIC DNA]</scope>
    <source>
        <strain evidence="2 3">CBS 116634</strain>
    </source>
</reference>
<dbReference type="Proteomes" id="UP000073492">
    <property type="component" value="Unassembled WGS sequence"/>
</dbReference>
<accession>A0A139I249</accession>
<feature type="non-terminal residue" evidence="2">
    <location>
        <position position="1"/>
    </location>
</feature>
<evidence type="ECO:0000313" key="2">
    <source>
        <dbReference type="EMBL" id="KXT08777.1"/>
    </source>
</evidence>
<feature type="compositionally biased region" description="Acidic residues" evidence="1">
    <location>
        <begin position="91"/>
        <end position="109"/>
    </location>
</feature>
<evidence type="ECO:0000256" key="1">
    <source>
        <dbReference type="SAM" id="MobiDB-lite"/>
    </source>
</evidence>
<dbReference type="AlphaFoldDB" id="A0A139I249"/>
<dbReference type="EMBL" id="LFZO01000403">
    <property type="protein sequence ID" value="KXT08777.1"/>
    <property type="molecule type" value="Genomic_DNA"/>
</dbReference>
<sequence>FFAKSALNHPHTAAAKGLPQYTWKWEAHLPPAHTKAIPFSGQIIIVHNQDTPPEFDNEVLETNIGRLRQKVTVEMAKRKKGKQCAVQSLDESIDGNDESGSEQEDAEEQDTPRQPGSQPQREPPALGAADYRSWSAKDIAPSYATQSTAQSSQGAVLISLVRKKWWS</sequence>
<comment type="caution">
    <text evidence="2">The sequence shown here is derived from an EMBL/GenBank/DDBJ whole genome shotgun (WGS) entry which is preliminary data.</text>
</comment>
<protein>
    <submittedName>
        <fullName evidence="2">Uncharacterized protein</fullName>
    </submittedName>
</protein>
<name>A0A139I249_9PEZI</name>
<organism evidence="2 3">
    <name type="scientific">Pseudocercospora musae</name>
    <dbReference type="NCBI Taxonomy" id="113226"/>
    <lineage>
        <taxon>Eukaryota</taxon>
        <taxon>Fungi</taxon>
        <taxon>Dikarya</taxon>
        <taxon>Ascomycota</taxon>
        <taxon>Pezizomycotina</taxon>
        <taxon>Dothideomycetes</taxon>
        <taxon>Dothideomycetidae</taxon>
        <taxon>Mycosphaerellales</taxon>
        <taxon>Mycosphaerellaceae</taxon>
        <taxon>Pseudocercospora</taxon>
    </lineage>
</organism>
<evidence type="ECO:0000313" key="3">
    <source>
        <dbReference type="Proteomes" id="UP000073492"/>
    </source>
</evidence>
<gene>
    <name evidence="2" type="ORF">AC579_7670</name>
</gene>
<feature type="region of interest" description="Disordered" evidence="1">
    <location>
        <begin position="75"/>
        <end position="133"/>
    </location>
</feature>
<proteinExistence type="predicted"/>